<evidence type="ECO:0000259" key="4">
    <source>
        <dbReference type="PROSITE" id="PS50060"/>
    </source>
</evidence>
<keyword evidence="2" id="KW-0378">Hydrolase</keyword>
<dbReference type="InterPro" id="IPR013320">
    <property type="entry name" value="ConA-like_dom_sf"/>
</dbReference>
<feature type="signal peptide" evidence="2">
    <location>
        <begin position="1"/>
        <end position="24"/>
    </location>
</feature>
<dbReference type="InterPro" id="IPR008974">
    <property type="entry name" value="TRAF-like"/>
</dbReference>
<evidence type="ECO:0000256" key="1">
    <source>
        <dbReference type="PROSITE-ProRule" id="PRU01211"/>
    </source>
</evidence>
<dbReference type="EC" id="3.4.24.-" evidence="2"/>
<dbReference type="PRINTS" id="PR00020">
    <property type="entry name" value="MAMDOMAIN"/>
</dbReference>
<dbReference type="GO" id="GO:0006508">
    <property type="term" value="P:proteolysis"/>
    <property type="evidence" value="ECO:0007669"/>
    <property type="project" value="UniProtKB-KW"/>
</dbReference>
<protein>
    <recommendedName>
        <fullName evidence="2">Metalloendopeptidase</fullName>
        <ecNumber evidence="2">3.4.24.-</ecNumber>
    </recommendedName>
</protein>
<comment type="cofactor">
    <cofactor evidence="1 2">
        <name>Zn(2+)</name>
        <dbReference type="ChEBI" id="CHEBI:29105"/>
    </cofactor>
    <text evidence="1 2">Binds 1 zinc ion per subunit.</text>
</comment>
<dbReference type="SMART" id="SM00235">
    <property type="entry name" value="ZnMc"/>
    <property type="match status" value="1"/>
</dbReference>
<evidence type="ECO:0000313" key="6">
    <source>
        <dbReference type="Ensembl" id="ENSCVAP00000012757.1"/>
    </source>
</evidence>
<dbReference type="GO" id="GO:0016020">
    <property type="term" value="C:membrane"/>
    <property type="evidence" value="ECO:0007669"/>
    <property type="project" value="InterPro"/>
</dbReference>
<dbReference type="Gene3D" id="2.60.210.10">
    <property type="entry name" value="Apoptosis, Tumor Necrosis Factor Receptor Associated Protein 2, Chain A"/>
    <property type="match status" value="1"/>
</dbReference>
<dbReference type="Pfam" id="PF00629">
    <property type="entry name" value="MAM"/>
    <property type="match status" value="1"/>
</dbReference>
<dbReference type="GeneTree" id="ENSGT00950000183111"/>
<dbReference type="Gene3D" id="3.40.390.10">
    <property type="entry name" value="Collagenase (Catalytic Domain)"/>
    <property type="match status" value="1"/>
</dbReference>
<dbReference type="PROSITE" id="PS50060">
    <property type="entry name" value="MAM_2"/>
    <property type="match status" value="1"/>
</dbReference>
<dbReference type="PROSITE" id="PS51864">
    <property type="entry name" value="ASTACIN"/>
    <property type="match status" value="1"/>
</dbReference>
<organism evidence="6 7">
    <name type="scientific">Cyprinodon variegatus</name>
    <name type="common">Sheepshead minnow</name>
    <dbReference type="NCBI Taxonomy" id="28743"/>
    <lineage>
        <taxon>Eukaryota</taxon>
        <taxon>Metazoa</taxon>
        <taxon>Chordata</taxon>
        <taxon>Craniata</taxon>
        <taxon>Vertebrata</taxon>
        <taxon>Euteleostomi</taxon>
        <taxon>Actinopterygii</taxon>
        <taxon>Neopterygii</taxon>
        <taxon>Teleostei</taxon>
        <taxon>Neoteleostei</taxon>
        <taxon>Acanthomorphata</taxon>
        <taxon>Ovalentaria</taxon>
        <taxon>Atherinomorphae</taxon>
        <taxon>Cyprinodontiformes</taxon>
        <taxon>Cyprinodontidae</taxon>
        <taxon>Cyprinodon</taxon>
    </lineage>
</organism>
<dbReference type="Gene3D" id="2.60.120.200">
    <property type="match status" value="1"/>
</dbReference>
<dbReference type="InterPro" id="IPR002083">
    <property type="entry name" value="MATH/TRAF_dom"/>
</dbReference>
<dbReference type="SMART" id="SM00137">
    <property type="entry name" value="MAM"/>
    <property type="match status" value="1"/>
</dbReference>
<feature type="compositionally biased region" description="Basic and acidic residues" evidence="3">
    <location>
        <begin position="36"/>
        <end position="52"/>
    </location>
</feature>
<evidence type="ECO:0000313" key="7">
    <source>
        <dbReference type="Proteomes" id="UP000265020"/>
    </source>
</evidence>
<sequence length="655" mass="74700">MPRLNKMQGSSFFIVILVVSPALSMNTQESNTVDIDDNKNNTDDPLSDDIHKPPNTGRSSTLGRDILWKSPVPYTMNENIDLNAKGIILRAFDQFRVKSCIDFKPRDTEEYYLSFQGGFGCWSYIGQLLANGQDISVGWFCDHIGIVEHLIFHSLGFYHEEMRHDRDDYVKIDFDNVIAGQKLYFTKVSSYLSTTHDVPYDYMSVMHSWKYVRSNGNGATIITKDPKFQNVIGQRMEMSPSDAQELNLLYKCNSTAAFMFYCDFSDGTMCHMRKTNRCTHSDNDWVVVSQVNRGPSSDHTTLPAGNRDYGQETGYFIHASTASGQEGDSSRLETQIFTPKRDCKIQCLQFYYFHTGNQSDELNIWIREFQDEQDTMGTVYHMGQIIGRQTNHWQLHYVPLNATKNFRVVFEVRKGAGNSTGGFSIDDINLSETECPHATLQIDDFETLLTTSALRTIIYSPRQYSKDGYAFRIAAFLYQKFVGTYVELLSGDYDNQLEWPCLQRQMTFRLLDQTPNMQNEMSQQFSFVSHPNHMSEGIHWFDNPRENGSIVFSENGESVYGGILVGYKYFATLEELQTKEFLKGGSVIFTFSFEDLTPLVNGSSLPCRQGKPPKITHRSTNWDEGPCFFTGISGFSPGFDASPILILLLIVMLML</sequence>
<dbReference type="GO" id="GO:0008270">
    <property type="term" value="F:zinc ion binding"/>
    <property type="evidence" value="ECO:0007669"/>
    <property type="project" value="UniProtKB-UniRule"/>
</dbReference>
<feature type="chain" id="PRO_5018379646" description="Metalloendopeptidase" evidence="2">
    <location>
        <begin position="25"/>
        <end position="655"/>
    </location>
</feature>
<keyword evidence="2" id="KW-0482">Metalloprotease</keyword>
<evidence type="ECO:0000259" key="5">
    <source>
        <dbReference type="PROSITE" id="PS51864"/>
    </source>
</evidence>
<keyword evidence="2" id="KW-0645">Protease</keyword>
<dbReference type="PANTHER" id="PTHR10127">
    <property type="entry name" value="DISCOIDIN, CUB, EGF, LAMININ , AND ZINC METALLOPROTEASE DOMAIN CONTAINING"/>
    <property type="match status" value="1"/>
</dbReference>
<evidence type="ECO:0000256" key="2">
    <source>
        <dbReference type="RuleBase" id="RU361183"/>
    </source>
</evidence>
<dbReference type="SUPFAM" id="SSF49599">
    <property type="entry name" value="TRAF domain-like"/>
    <property type="match status" value="1"/>
</dbReference>
<feature type="domain" description="MAM" evidence="4">
    <location>
        <begin position="260"/>
        <end position="437"/>
    </location>
</feature>
<dbReference type="InterPro" id="IPR000998">
    <property type="entry name" value="MAM_dom"/>
</dbReference>
<feature type="binding site" evidence="1">
    <location>
        <position position="149"/>
    </location>
    <ligand>
        <name>Zn(2+)</name>
        <dbReference type="ChEBI" id="CHEBI:29105"/>
        <note>catalytic</note>
    </ligand>
</feature>
<dbReference type="GO" id="GO:0004222">
    <property type="term" value="F:metalloendopeptidase activity"/>
    <property type="evidence" value="ECO:0007669"/>
    <property type="project" value="UniProtKB-UniRule"/>
</dbReference>
<keyword evidence="1 2" id="KW-0479">Metal-binding</keyword>
<dbReference type="InterPro" id="IPR024079">
    <property type="entry name" value="MetalloPept_cat_dom_sf"/>
</dbReference>
<reference evidence="6" key="2">
    <citation type="submission" date="2025-09" db="UniProtKB">
        <authorList>
            <consortium name="Ensembl"/>
        </authorList>
    </citation>
    <scope>IDENTIFICATION</scope>
</reference>
<dbReference type="Pfam" id="PF22486">
    <property type="entry name" value="MATH_2"/>
    <property type="match status" value="1"/>
</dbReference>
<feature type="binding site" evidence="1">
    <location>
        <position position="153"/>
    </location>
    <ligand>
        <name>Zn(2+)</name>
        <dbReference type="ChEBI" id="CHEBI:29105"/>
        <note>catalytic</note>
    </ligand>
</feature>
<keyword evidence="1 2" id="KW-0862">Zinc</keyword>
<feature type="region of interest" description="Disordered" evidence="3">
    <location>
        <begin position="30"/>
        <end position="62"/>
    </location>
</feature>
<dbReference type="Ensembl" id="ENSCVAT00000030468.1">
    <property type="protein sequence ID" value="ENSCVAP00000012757.1"/>
    <property type="gene ID" value="ENSCVAG00000015204.1"/>
</dbReference>
<dbReference type="AlphaFoldDB" id="A0A3Q2D374"/>
<dbReference type="PRINTS" id="PR00480">
    <property type="entry name" value="ASTACIN"/>
</dbReference>
<name>A0A3Q2D374_CYPVA</name>
<dbReference type="SUPFAM" id="SSF55486">
    <property type="entry name" value="Metalloproteases ('zincins'), catalytic domain"/>
    <property type="match status" value="1"/>
</dbReference>
<dbReference type="InterPro" id="IPR006026">
    <property type="entry name" value="Peptidase_Metallo"/>
</dbReference>
<dbReference type="SUPFAM" id="SSF49899">
    <property type="entry name" value="Concanavalin A-like lectins/glucanases"/>
    <property type="match status" value="1"/>
</dbReference>
<evidence type="ECO:0000256" key="3">
    <source>
        <dbReference type="SAM" id="MobiDB-lite"/>
    </source>
</evidence>
<dbReference type="CDD" id="cd06263">
    <property type="entry name" value="MAM"/>
    <property type="match status" value="1"/>
</dbReference>
<dbReference type="Proteomes" id="UP000265020">
    <property type="component" value="Unassembled WGS sequence"/>
</dbReference>
<dbReference type="InterPro" id="IPR001506">
    <property type="entry name" value="Peptidase_M12A"/>
</dbReference>
<dbReference type="PANTHER" id="PTHR10127:SF903">
    <property type="entry name" value="MEPRIN A SUBUNIT"/>
    <property type="match status" value="1"/>
</dbReference>
<comment type="caution">
    <text evidence="1">Lacks conserved residue(s) required for the propagation of feature annotation.</text>
</comment>
<feature type="domain" description="Peptidase M12A" evidence="5">
    <location>
        <begin position="59"/>
        <end position="253"/>
    </location>
</feature>
<reference evidence="6" key="1">
    <citation type="submission" date="2025-08" db="UniProtKB">
        <authorList>
            <consortium name="Ensembl"/>
        </authorList>
    </citation>
    <scope>IDENTIFICATION</scope>
</reference>
<keyword evidence="7" id="KW-1185">Reference proteome</keyword>
<dbReference type="Pfam" id="PF01400">
    <property type="entry name" value="Astacin"/>
    <property type="match status" value="1"/>
</dbReference>
<keyword evidence="2" id="KW-0732">Signal</keyword>
<proteinExistence type="predicted"/>
<feature type="binding site" evidence="1">
    <location>
        <position position="159"/>
    </location>
    <ligand>
        <name>Zn(2+)</name>
        <dbReference type="ChEBI" id="CHEBI:29105"/>
        <note>catalytic</note>
    </ligand>
</feature>
<accession>A0A3Q2D374</accession>